<dbReference type="PANTHER" id="PTHR31998">
    <property type="entry name" value="K(+)-INSENSITIVE PYROPHOSPHATE-ENERGIZED PROTON PUMP"/>
    <property type="match status" value="1"/>
</dbReference>
<name>A0A1Y5I360_OSTTA</name>
<dbReference type="HAMAP" id="MF_01129">
    <property type="entry name" value="PPase_energized_pump"/>
    <property type="match status" value="1"/>
</dbReference>
<feature type="transmembrane region" description="Helical" evidence="10">
    <location>
        <begin position="357"/>
        <end position="377"/>
    </location>
</feature>
<organism evidence="11">
    <name type="scientific">Ostreococcus tauri</name>
    <name type="common">Marine green alga</name>
    <dbReference type="NCBI Taxonomy" id="70448"/>
    <lineage>
        <taxon>Eukaryota</taxon>
        <taxon>Viridiplantae</taxon>
        <taxon>Chlorophyta</taxon>
        <taxon>Mamiellophyceae</taxon>
        <taxon>Mamiellales</taxon>
        <taxon>Bathycoccaceae</taxon>
        <taxon>Ostreococcus</taxon>
    </lineage>
</organism>
<keyword evidence="4 10" id="KW-0812">Transmembrane</keyword>
<dbReference type="PIRSF" id="PIRSF001265">
    <property type="entry name" value="H+-PPase"/>
    <property type="match status" value="1"/>
</dbReference>
<evidence type="ECO:0000256" key="7">
    <source>
        <dbReference type="ARBA" id="ARBA00022989"/>
    </source>
</evidence>
<dbReference type="eggNOG" id="ENOG502QPJC">
    <property type="taxonomic scope" value="Eukaryota"/>
</dbReference>
<feature type="transmembrane region" description="Helical" evidence="10">
    <location>
        <begin position="573"/>
        <end position="594"/>
    </location>
</feature>
<dbReference type="Pfam" id="PF03030">
    <property type="entry name" value="H_PPase"/>
    <property type="match status" value="1"/>
</dbReference>
<keyword evidence="7 10" id="KW-1133">Transmembrane helix</keyword>
<feature type="transmembrane region" description="Helical" evidence="10">
    <location>
        <begin position="96"/>
        <end position="114"/>
    </location>
</feature>
<gene>
    <name evidence="11" type="ORF">BE221DRAFT_62652</name>
</gene>
<dbReference type="EMBL" id="KZ155838">
    <property type="protein sequence ID" value="OUS42614.1"/>
    <property type="molecule type" value="Genomic_DNA"/>
</dbReference>
<dbReference type="NCBIfam" id="NF001960">
    <property type="entry name" value="PRK00733.3-5"/>
    <property type="match status" value="1"/>
</dbReference>
<evidence type="ECO:0000256" key="2">
    <source>
        <dbReference type="ARBA" id="ARBA00013242"/>
    </source>
</evidence>
<feature type="transmembrane region" description="Helical" evidence="10">
    <location>
        <begin position="138"/>
        <end position="159"/>
    </location>
</feature>
<keyword evidence="9 10" id="KW-0472">Membrane</keyword>
<keyword evidence="5" id="KW-0460">Magnesium</keyword>
<evidence type="ECO:0000256" key="8">
    <source>
        <dbReference type="ARBA" id="ARBA00023065"/>
    </source>
</evidence>
<dbReference type="GO" id="GO:0012505">
    <property type="term" value="C:endomembrane system"/>
    <property type="evidence" value="ECO:0007669"/>
    <property type="project" value="UniProtKB-SubCell"/>
</dbReference>
<evidence type="ECO:0000256" key="6">
    <source>
        <dbReference type="ARBA" id="ARBA00022967"/>
    </source>
</evidence>
<feature type="transmembrane region" description="Helical" evidence="10">
    <location>
        <begin position="432"/>
        <end position="460"/>
    </location>
</feature>
<feature type="transmembrane region" description="Helical" evidence="10">
    <location>
        <begin position="225"/>
        <end position="243"/>
    </location>
</feature>
<keyword evidence="8" id="KW-0406">Ion transport</keyword>
<feature type="transmembrane region" description="Helical" evidence="10">
    <location>
        <begin position="44"/>
        <end position="64"/>
    </location>
</feature>
<evidence type="ECO:0000256" key="3">
    <source>
        <dbReference type="ARBA" id="ARBA00022448"/>
    </source>
</evidence>
<feature type="transmembrane region" description="Helical" evidence="10">
    <location>
        <begin position="669"/>
        <end position="691"/>
    </location>
</feature>
<dbReference type="EC" id="7.1.3.1" evidence="2"/>
<evidence type="ECO:0000256" key="1">
    <source>
        <dbReference type="ARBA" id="ARBA00004127"/>
    </source>
</evidence>
<proteinExistence type="inferred from homology"/>
<feature type="transmembrane region" description="Helical" evidence="10">
    <location>
        <begin position="389"/>
        <end position="412"/>
    </location>
</feature>
<dbReference type="AlphaFoldDB" id="A0A1Y5I360"/>
<evidence type="ECO:0000313" key="11">
    <source>
        <dbReference type="EMBL" id="OUS42614.1"/>
    </source>
</evidence>
<dbReference type="GO" id="GO:0004427">
    <property type="term" value="F:inorganic diphosphate phosphatase activity"/>
    <property type="evidence" value="ECO:0007669"/>
    <property type="project" value="InterPro"/>
</dbReference>
<evidence type="ECO:0000256" key="10">
    <source>
        <dbReference type="SAM" id="Phobius"/>
    </source>
</evidence>
<feature type="transmembrane region" description="Helical" evidence="10">
    <location>
        <begin position="732"/>
        <end position="751"/>
    </location>
</feature>
<keyword evidence="3" id="KW-0813">Transport</keyword>
<dbReference type="NCBIfam" id="TIGR01104">
    <property type="entry name" value="V_PPase"/>
    <property type="match status" value="1"/>
</dbReference>
<feature type="transmembrane region" description="Helical" evidence="10">
    <location>
        <begin position="180"/>
        <end position="213"/>
    </location>
</feature>
<evidence type="ECO:0000256" key="9">
    <source>
        <dbReference type="ARBA" id="ARBA00023136"/>
    </source>
</evidence>
<dbReference type="InterPro" id="IPR004131">
    <property type="entry name" value="PPase-energised_H-pump"/>
</dbReference>
<accession>A0A1Y5I360</accession>
<feature type="transmembrane region" description="Helical" evidence="10">
    <location>
        <begin position="467"/>
        <end position="486"/>
    </location>
</feature>
<feature type="transmembrane region" description="Helical" evidence="10">
    <location>
        <begin position="643"/>
        <end position="663"/>
    </location>
</feature>
<comment type="subcellular location">
    <subcellularLocation>
        <location evidence="1">Endomembrane system</location>
        <topology evidence="1">Multi-pass membrane protein</topology>
    </subcellularLocation>
</comment>
<evidence type="ECO:0000256" key="5">
    <source>
        <dbReference type="ARBA" id="ARBA00022842"/>
    </source>
</evidence>
<dbReference type="GO" id="GO:0009678">
    <property type="term" value="F:diphosphate hydrolysis-driven proton transmembrane transporter activity"/>
    <property type="evidence" value="ECO:0007669"/>
    <property type="project" value="UniProtKB-EC"/>
</dbReference>
<sequence length="794" mass="83064">MEGDLPNLGVPRGVRRASSVNPTRTRIFHGAMGVFTESEINPKVVASVPFFGGLLALVMVAVLMMRVKKAPNGDGAQIFIAKQISEGAESFLKTEYAYLLPFVACVAAFIVGILESQDRGPLYMINGTYIQSSKKGGWQTMICFLCGAALSATAGWAGMKVATQTNVKTMEAARLGLNPALQIAFAGGAVMGFSVVAFGLLGMTVLFYIFATAQNNNSLLDMRDAIRYLSGFGFGASAIALFARVAGGIYTKAADVGADLVGKVEANIPEDDPRNPATVADNVGDNVGDVAGMGADLFESFCGSIIACAALSSNTRELALPFWIAGFGILAACIGFWTVSTKDDASQSDLLHALHRGVYSASILVIVFSVACVEILFDGNKQGYRYFGCIILGLVAGILIGEATEFCTSYAYGPTKSITHAGSAGGAATVIIQGLGIGMISVFPPTVIICATVIACFNVAGAGSSGLYGIAIAAVGMLSTLGVTLATDAYGPVADNAGGIAEMSPDVPEEVRERTDKLDALGNTTAATGKGFAIGSAVLTALSLMNAYVQDVPYSMGGNDRALAAAMTLTDPYVLSGIVFGAMLPFLFAALTMLSVRKAAGAIIVEVQRQFRDIPGLLEGKEGVVCDHMACVTMCTKASVDEMILPGVIAVFTPIAVGLLIGAKCLGGLLAGAISSGFMLAVMMSNAGGAWDNSKKYIENEKVYGGKKSDTHKACVVGDTVGDPFKDTSGPALNILIKLMTIFSLTMAPVFRSDWTTWWYGVFVLCAEIFAVMVAYYYVWVRNGEKCIPPEHQK</sequence>
<feature type="transmembrane region" description="Helical" evidence="10">
    <location>
        <begin position="318"/>
        <end position="337"/>
    </location>
</feature>
<protein>
    <recommendedName>
        <fullName evidence="2">H(+)-exporting diphosphatase</fullName>
        <ecNumber evidence="2">7.1.3.1</ecNumber>
    </recommendedName>
</protein>
<feature type="transmembrane region" description="Helical" evidence="10">
    <location>
        <begin position="757"/>
        <end position="779"/>
    </location>
</feature>
<dbReference type="GO" id="GO:0016020">
    <property type="term" value="C:membrane"/>
    <property type="evidence" value="ECO:0007669"/>
    <property type="project" value="InterPro"/>
</dbReference>
<keyword evidence="6" id="KW-1278">Translocase</keyword>
<dbReference type="Proteomes" id="UP000195557">
    <property type="component" value="Unassembled WGS sequence"/>
</dbReference>
<evidence type="ECO:0000256" key="4">
    <source>
        <dbReference type="ARBA" id="ARBA00022692"/>
    </source>
</evidence>
<reference evidence="11" key="1">
    <citation type="submission" date="2017-04" db="EMBL/GenBank/DDBJ databases">
        <title>Population genomics of picophytoplankton unveils novel chromosome hypervariability.</title>
        <authorList>
            <consortium name="DOE Joint Genome Institute"/>
            <person name="Blanc-Mathieu R."/>
            <person name="Krasovec M."/>
            <person name="Hebrard M."/>
            <person name="Yau S."/>
            <person name="Desgranges E."/>
            <person name="Martin J."/>
            <person name="Schackwitz W."/>
            <person name="Kuo A."/>
            <person name="Salin G."/>
            <person name="Donnadieu C."/>
            <person name="Desdevises Y."/>
            <person name="Sanchez-Ferandin S."/>
            <person name="Moreau H."/>
            <person name="Rivals E."/>
            <person name="Grigoriev I.V."/>
            <person name="Grimsley N."/>
            <person name="Eyre-Walker A."/>
            <person name="Piganeau G."/>
        </authorList>
    </citation>
    <scope>NUCLEOTIDE SEQUENCE [LARGE SCALE GENOMIC DNA]</scope>
    <source>
        <strain evidence="11">RCC 1115</strain>
    </source>
</reference>